<sequence>MEQIERARDLARQLLAESIPRRWSHSQGVGRKAESVAHLVGDEGTALISAAWLHDIGYAPDLVVTGMHQLDGARYLRDVVHADELVCRLVAHHSCAFIEARNRGLDGQLANEFPQVPGIMSHAITYADMTTTPVGEPTDVEPRLAEILARYGDGDIVAESIREASPLIINSVQVITKALHED</sequence>
<comment type="caution">
    <text evidence="2">The sequence shown here is derived from an EMBL/GenBank/DDBJ whole genome shotgun (WGS) entry which is preliminary data.</text>
</comment>
<keyword evidence="3" id="KW-1185">Reference proteome</keyword>
<organism evidence="2 3">
    <name type="scientific">Couchioplanes caeruleus subsp. caeruleus</name>
    <dbReference type="NCBI Taxonomy" id="56427"/>
    <lineage>
        <taxon>Bacteria</taxon>
        <taxon>Bacillati</taxon>
        <taxon>Actinomycetota</taxon>
        <taxon>Actinomycetes</taxon>
        <taxon>Micromonosporales</taxon>
        <taxon>Micromonosporaceae</taxon>
        <taxon>Couchioplanes</taxon>
    </lineage>
</organism>
<proteinExistence type="predicted"/>
<reference evidence="2 3" key="1">
    <citation type="submission" date="2016-09" db="EMBL/GenBank/DDBJ databases">
        <title>Couchioplanes caeruleus draft genome sequence.</title>
        <authorList>
            <person name="Sheehan J."/>
            <person name="Caffrey P."/>
        </authorList>
    </citation>
    <scope>NUCLEOTIDE SEQUENCE [LARGE SCALE GENOMIC DNA]</scope>
    <source>
        <strain evidence="2 3">DSM 43634</strain>
    </source>
</reference>
<name>A0A1K0G0A3_9ACTN</name>
<dbReference type="AlphaFoldDB" id="A0A1K0G0A3"/>
<dbReference type="Pfam" id="PF01966">
    <property type="entry name" value="HD"/>
    <property type="match status" value="1"/>
</dbReference>
<dbReference type="EMBL" id="MEIA01000460">
    <property type="protein sequence ID" value="OJF10738.1"/>
    <property type="molecule type" value="Genomic_DNA"/>
</dbReference>
<protein>
    <submittedName>
        <fullName evidence="2">Phosphohydrolase</fullName>
    </submittedName>
</protein>
<dbReference type="Proteomes" id="UP000182486">
    <property type="component" value="Unassembled WGS sequence"/>
</dbReference>
<keyword evidence="2" id="KW-0378">Hydrolase</keyword>
<gene>
    <name evidence="2" type="ORF">BG844_30205</name>
</gene>
<dbReference type="SUPFAM" id="SSF109604">
    <property type="entry name" value="HD-domain/PDEase-like"/>
    <property type="match status" value="1"/>
</dbReference>
<dbReference type="Gene3D" id="1.10.3210.10">
    <property type="entry name" value="Hypothetical protein af1432"/>
    <property type="match status" value="1"/>
</dbReference>
<dbReference type="GO" id="GO:0016787">
    <property type="term" value="F:hydrolase activity"/>
    <property type="evidence" value="ECO:0007669"/>
    <property type="project" value="UniProtKB-KW"/>
</dbReference>
<accession>A0A1K0G0A3</accession>
<evidence type="ECO:0000313" key="3">
    <source>
        <dbReference type="Proteomes" id="UP000182486"/>
    </source>
</evidence>
<dbReference type="RefSeq" id="WP_071808726.1">
    <property type="nucleotide sequence ID" value="NZ_MEIA01000460.1"/>
</dbReference>
<dbReference type="InterPro" id="IPR006674">
    <property type="entry name" value="HD_domain"/>
</dbReference>
<evidence type="ECO:0000313" key="2">
    <source>
        <dbReference type="EMBL" id="OJF10738.1"/>
    </source>
</evidence>
<evidence type="ECO:0000259" key="1">
    <source>
        <dbReference type="Pfam" id="PF01966"/>
    </source>
</evidence>
<feature type="domain" description="HD" evidence="1">
    <location>
        <begin position="22"/>
        <end position="100"/>
    </location>
</feature>